<evidence type="ECO:0000313" key="2">
    <source>
        <dbReference type="EMBL" id="KAK0618652.1"/>
    </source>
</evidence>
<organism evidence="2 3">
    <name type="scientific">Lasiodiplodia hormozganensis</name>
    <dbReference type="NCBI Taxonomy" id="869390"/>
    <lineage>
        <taxon>Eukaryota</taxon>
        <taxon>Fungi</taxon>
        <taxon>Dikarya</taxon>
        <taxon>Ascomycota</taxon>
        <taxon>Pezizomycotina</taxon>
        <taxon>Dothideomycetes</taxon>
        <taxon>Dothideomycetes incertae sedis</taxon>
        <taxon>Botryosphaeriales</taxon>
        <taxon>Botryosphaeriaceae</taxon>
        <taxon>Lasiodiplodia</taxon>
    </lineage>
</organism>
<keyword evidence="3" id="KW-1185">Reference proteome</keyword>
<accession>A0AA40BYR3</accession>
<reference evidence="2" key="1">
    <citation type="submission" date="2023-06" db="EMBL/GenBank/DDBJ databases">
        <title>Multi-omics analyses reveal the molecular pathogenesis toolkit of Lasiodiplodia hormozganensis, a cross-kingdom pathogen.</title>
        <authorList>
            <person name="Felix C."/>
            <person name="Meneses R."/>
            <person name="Goncalves M.F.M."/>
            <person name="Tilleman L."/>
            <person name="Duarte A.S."/>
            <person name="Jorrin-Novo J.V."/>
            <person name="Van De Peer Y."/>
            <person name="Deforce D."/>
            <person name="Van Nieuwerburgh F."/>
            <person name="Esteves A.C."/>
            <person name="Alves A."/>
        </authorList>
    </citation>
    <scope>NUCLEOTIDE SEQUENCE</scope>
    <source>
        <strain evidence="2">CBS 339.90</strain>
    </source>
</reference>
<evidence type="ECO:0000256" key="1">
    <source>
        <dbReference type="SAM" id="MobiDB-lite"/>
    </source>
</evidence>
<name>A0AA40BYR3_9PEZI</name>
<dbReference type="AlphaFoldDB" id="A0AA40BYR3"/>
<comment type="caution">
    <text evidence="2">The sequence shown here is derived from an EMBL/GenBank/DDBJ whole genome shotgun (WGS) entry which is preliminary data.</text>
</comment>
<proteinExistence type="predicted"/>
<gene>
    <name evidence="2" type="ORF">DIS24_g11660</name>
</gene>
<protein>
    <submittedName>
        <fullName evidence="2">Uncharacterized protein</fullName>
    </submittedName>
</protein>
<dbReference type="EMBL" id="JAUJDW010000181">
    <property type="protein sequence ID" value="KAK0618652.1"/>
    <property type="molecule type" value="Genomic_DNA"/>
</dbReference>
<feature type="region of interest" description="Disordered" evidence="1">
    <location>
        <begin position="37"/>
        <end position="59"/>
    </location>
</feature>
<sequence length="209" mass="23299">MDESSVKKSKTVLRDEVSVFSPPVSPRSGAVILPRIEAMDRTRPASSQAPDRPQEASFVRQSPNFSRDGLLANTVAVEPKAVSQTFLPRAPVFIDESIFLNPRGERKLPVALHLWLHQHCPPGMSIIITWTRDGHIHVQLAVRSYSAGYSPFDDVLKAAIRDGGLSKVISLPVQQWLSRNVQPGQSIICQLFFDGRIGWHHAQYSQQEV</sequence>
<dbReference type="Proteomes" id="UP001175001">
    <property type="component" value="Unassembled WGS sequence"/>
</dbReference>
<evidence type="ECO:0000313" key="3">
    <source>
        <dbReference type="Proteomes" id="UP001175001"/>
    </source>
</evidence>